<organism evidence="2 3">
    <name type="scientific">Streptomyces clavuligerus</name>
    <dbReference type="NCBI Taxonomy" id="1901"/>
    <lineage>
        <taxon>Bacteria</taxon>
        <taxon>Bacillati</taxon>
        <taxon>Actinomycetota</taxon>
        <taxon>Actinomycetes</taxon>
        <taxon>Kitasatosporales</taxon>
        <taxon>Streptomycetaceae</taxon>
        <taxon>Streptomyces</taxon>
    </lineage>
</organism>
<dbReference type="RefSeq" id="WP_003953542.1">
    <property type="nucleotide sequence ID" value="NZ_CM001015.1"/>
</dbReference>
<evidence type="ECO:0000313" key="2">
    <source>
        <dbReference type="EMBL" id="EFG08252.1"/>
    </source>
</evidence>
<protein>
    <submittedName>
        <fullName evidence="2">Uncharacterized protein</fullName>
    </submittedName>
</protein>
<dbReference type="Proteomes" id="UP000002357">
    <property type="component" value="Chromosome"/>
</dbReference>
<proteinExistence type="predicted"/>
<reference evidence="2 3" key="1">
    <citation type="journal article" date="2010" name="Genome Biol. Evol.">
        <title>The sequence of a 1.8-mb bacterial linear plasmid reveals a rich evolutionary reservoir of secondary metabolic pathways.</title>
        <authorList>
            <person name="Medema M.H."/>
            <person name="Trefzer A."/>
            <person name="Kovalchuk A."/>
            <person name="van den Berg M."/>
            <person name="Mueller U."/>
            <person name="Heijne W."/>
            <person name="Wu L."/>
            <person name="Alam M.T."/>
            <person name="Ronning C.M."/>
            <person name="Nierman W.C."/>
            <person name="Bovenberg R.A.L."/>
            <person name="Breitling R."/>
            <person name="Takano E."/>
        </authorList>
    </citation>
    <scope>NUCLEOTIDE SEQUENCE [LARGE SCALE GENOMIC DNA]</scope>
    <source>
        <strain evidence="3">ATCC 27064 / DSM 738 / JCM 4710 / NBRC 13307 / NCIMB 12785 / NRRL 3585 / VKM Ac-602</strain>
    </source>
</reference>
<evidence type="ECO:0000256" key="1">
    <source>
        <dbReference type="SAM" id="MobiDB-lite"/>
    </source>
</evidence>
<dbReference type="KEGG" id="sclf:BB341_12690"/>
<sequence>MCAIRCSFPGPSWGCPSLGAGSVRSSTPTGPRRRATALRARRPEADHLYGTVYRLTPGGPVATRNTHTARAARHTSWFRAAHLAVTLNGVTPVRLTRPR</sequence>
<evidence type="ECO:0000313" key="3">
    <source>
        <dbReference type="Proteomes" id="UP000002357"/>
    </source>
</evidence>
<keyword evidence="3" id="KW-1185">Reference proteome</keyword>
<dbReference type="AlphaFoldDB" id="B5GP67"/>
<name>B5GP67_STRCL</name>
<accession>B5GP67</accession>
<gene>
    <name evidence="2" type="ORF">SCLAV_3181</name>
</gene>
<feature type="region of interest" description="Disordered" evidence="1">
    <location>
        <begin position="17"/>
        <end position="39"/>
    </location>
</feature>
<dbReference type="EMBL" id="CM000913">
    <property type="protein sequence ID" value="EFG08252.1"/>
    <property type="molecule type" value="Genomic_DNA"/>
</dbReference>